<proteinExistence type="predicted"/>
<protein>
    <submittedName>
        <fullName evidence="1">Uncharacterized protein</fullName>
    </submittedName>
</protein>
<sequence length="33" mass="4055">MIRPVAKPQIADNGYGWDQERRMIDVIRRRNWL</sequence>
<keyword evidence="2" id="KW-1185">Reference proteome</keyword>
<reference evidence="1 2" key="1">
    <citation type="journal article" date="2013" name="Genome Announc.">
        <title>Draft Genome Sequence of Sphingobium quisquiliarum Strain P25T, a Novel Hexachlorocyclohexane (HCH)-Degrading Bacterium Isolated from an HCH Dumpsite.</title>
        <authorList>
            <person name="Kumar Singh A."/>
            <person name="Sangwan N."/>
            <person name="Sharma A."/>
            <person name="Gupta V."/>
            <person name="Khurana J.P."/>
            <person name="Lal R."/>
        </authorList>
    </citation>
    <scope>NUCLEOTIDE SEQUENCE [LARGE SCALE GENOMIC DNA]</scope>
    <source>
        <strain evidence="1 2">P25</strain>
    </source>
</reference>
<comment type="caution">
    <text evidence="1">The sequence shown here is derived from an EMBL/GenBank/DDBJ whole genome shotgun (WGS) entry which is preliminary data.</text>
</comment>
<dbReference type="EMBL" id="ATHO01000055">
    <property type="protein sequence ID" value="EQB09160.1"/>
    <property type="molecule type" value="Genomic_DNA"/>
</dbReference>
<name>T0IBU9_9SPHN</name>
<dbReference type="AlphaFoldDB" id="T0IBU9"/>
<evidence type="ECO:0000313" key="2">
    <source>
        <dbReference type="Proteomes" id="UP000015525"/>
    </source>
</evidence>
<dbReference type="Proteomes" id="UP000015525">
    <property type="component" value="Unassembled WGS sequence"/>
</dbReference>
<evidence type="ECO:0000313" key="1">
    <source>
        <dbReference type="EMBL" id="EQB09160.1"/>
    </source>
</evidence>
<organism evidence="1 2">
    <name type="scientific">Sphingobium quisquiliarum P25</name>
    <dbReference type="NCBI Taxonomy" id="1329909"/>
    <lineage>
        <taxon>Bacteria</taxon>
        <taxon>Pseudomonadati</taxon>
        <taxon>Pseudomonadota</taxon>
        <taxon>Alphaproteobacteria</taxon>
        <taxon>Sphingomonadales</taxon>
        <taxon>Sphingomonadaceae</taxon>
        <taxon>Sphingobium</taxon>
    </lineage>
</organism>
<accession>T0IBU9</accession>
<gene>
    <name evidence="1" type="ORF">L288_06485</name>
</gene>